<evidence type="ECO:0000313" key="2">
    <source>
        <dbReference type="Proteomes" id="UP001057402"/>
    </source>
</evidence>
<dbReference type="EMBL" id="CM042882">
    <property type="protein sequence ID" value="KAI4379753.1"/>
    <property type="molecule type" value="Genomic_DNA"/>
</dbReference>
<dbReference type="Proteomes" id="UP001057402">
    <property type="component" value="Chromosome 3"/>
</dbReference>
<comment type="caution">
    <text evidence="1">The sequence shown here is derived from an EMBL/GenBank/DDBJ whole genome shotgun (WGS) entry which is preliminary data.</text>
</comment>
<proteinExistence type="predicted"/>
<protein>
    <submittedName>
        <fullName evidence="1">Uncharacterized protein</fullName>
    </submittedName>
</protein>
<sequence>MSESQGRQRKAESTLQKTEEANDLQASQPRRHLIGWLRAPLLYLPPRGFQELSPLFYGPFKVVNKIGKVAYKLELPAGSLIHPTFHVSKLRRSVPDAARVSTTLPSFCDPQVREPIAILARRMVKRGRRAATQVLVLWRGAVPEDAIWEFLYELEKQYPTCPLEDKCLSRGET</sequence>
<reference evidence="2" key="1">
    <citation type="journal article" date="2023" name="Front. Plant Sci.">
        <title>Chromosomal-level genome assembly of Melastoma candidum provides insights into trichome evolution.</title>
        <authorList>
            <person name="Zhong Y."/>
            <person name="Wu W."/>
            <person name="Sun C."/>
            <person name="Zou P."/>
            <person name="Liu Y."/>
            <person name="Dai S."/>
            <person name="Zhou R."/>
        </authorList>
    </citation>
    <scope>NUCLEOTIDE SEQUENCE [LARGE SCALE GENOMIC DNA]</scope>
</reference>
<keyword evidence="2" id="KW-1185">Reference proteome</keyword>
<organism evidence="1 2">
    <name type="scientific">Melastoma candidum</name>
    <dbReference type="NCBI Taxonomy" id="119954"/>
    <lineage>
        <taxon>Eukaryota</taxon>
        <taxon>Viridiplantae</taxon>
        <taxon>Streptophyta</taxon>
        <taxon>Embryophyta</taxon>
        <taxon>Tracheophyta</taxon>
        <taxon>Spermatophyta</taxon>
        <taxon>Magnoliopsida</taxon>
        <taxon>eudicotyledons</taxon>
        <taxon>Gunneridae</taxon>
        <taxon>Pentapetalae</taxon>
        <taxon>rosids</taxon>
        <taxon>malvids</taxon>
        <taxon>Myrtales</taxon>
        <taxon>Melastomataceae</taxon>
        <taxon>Melastomatoideae</taxon>
        <taxon>Melastomateae</taxon>
        <taxon>Melastoma</taxon>
    </lineage>
</organism>
<evidence type="ECO:0000313" key="1">
    <source>
        <dbReference type="EMBL" id="KAI4379753.1"/>
    </source>
</evidence>
<accession>A0ACB9RL85</accession>
<name>A0ACB9RL85_9MYRT</name>
<gene>
    <name evidence="1" type="ORF">MLD38_006007</name>
</gene>